<dbReference type="Gene3D" id="1.20.1170.10">
    <property type="match status" value="1"/>
</dbReference>
<evidence type="ECO:0000313" key="2">
    <source>
        <dbReference type="EMBL" id="KAF2001031.1"/>
    </source>
</evidence>
<reference evidence="2" key="1">
    <citation type="journal article" date="2020" name="Stud. Mycol.">
        <title>101 Dothideomycetes genomes: a test case for predicting lifestyles and emergence of pathogens.</title>
        <authorList>
            <person name="Haridas S."/>
            <person name="Albert R."/>
            <person name="Binder M."/>
            <person name="Bloem J."/>
            <person name="Labutti K."/>
            <person name="Salamov A."/>
            <person name="Andreopoulos B."/>
            <person name="Baker S."/>
            <person name="Barry K."/>
            <person name="Bills G."/>
            <person name="Bluhm B."/>
            <person name="Cannon C."/>
            <person name="Castanera R."/>
            <person name="Culley D."/>
            <person name="Daum C."/>
            <person name="Ezra D."/>
            <person name="Gonzalez J."/>
            <person name="Henrissat B."/>
            <person name="Kuo A."/>
            <person name="Liang C."/>
            <person name="Lipzen A."/>
            <person name="Lutzoni F."/>
            <person name="Magnuson J."/>
            <person name="Mondo S."/>
            <person name="Nolan M."/>
            <person name="Ohm R."/>
            <person name="Pangilinan J."/>
            <person name="Park H.-J."/>
            <person name="Ramirez L."/>
            <person name="Alfaro M."/>
            <person name="Sun H."/>
            <person name="Tritt A."/>
            <person name="Yoshinaga Y."/>
            <person name="Zwiers L.-H."/>
            <person name="Turgeon B."/>
            <person name="Goodwin S."/>
            <person name="Spatafora J."/>
            <person name="Crous P."/>
            <person name="Grigoriev I."/>
        </authorList>
    </citation>
    <scope>NUCLEOTIDE SEQUENCE</scope>
    <source>
        <strain evidence="2">CBS 123094</strain>
    </source>
</reference>
<dbReference type="SUPFAM" id="SSF58100">
    <property type="entry name" value="Bacterial hemolysins"/>
    <property type="match status" value="1"/>
</dbReference>
<sequence length="409" mass="45758">MSSTQTATTTSNKNVARIFLIGVGNTNEQKELDDLWLASLEGGSLPPFLLNSSDFVKLQQYVHACTELPDNGAHFEADYPREHMLKFFKGDEEVYELMKIDLPIMHQRASAFQAETLMPMISLGGSIAVFAKEAVTLTGRIVDALNKMEAPGLAKNSTQFNSAKNVATVYLKRLIDYTVKVESQCEGVLKQLAKFKTETQTKDKANLERICTRLEKLKPTSDTEKKKLDEARSVLKLMIDQFNAIWAWALKVLEEESQKARENGENRWYRSIVASEKSENDQVVKQIKDANKAFEDFKTSSLGIVAQLAAQSHQLDTLFKEIKDVENTINGAIEAVNNMYTGFADMKKNFGAILTKLTAVNSDVEDAFFEEYQNQKDDMVAAAKTWRIVEHQASVFAKTGLVLPADGSK</sequence>
<organism evidence="2 3">
    <name type="scientific">Amniculicola lignicola CBS 123094</name>
    <dbReference type="NCBI Taxonomy" id="1392246"/>
    <lineage>
        <taxon>Eukaryota</taxon>
        <taxon>Fungi</taxon>
        <taxon>Dikarya</taxon>
        <taxon>Ascomycota</taxon>
        <taxon>Pezizomycotina</taxon>
        <taxon>Dothideomycetes</taxon>
        <taxon>Pleosporomycetidae</taxon>
        <taxon>Pleosporales</taxon>
        <taxon>Amniculicolaceae</taxon>
        <taxon>Amniculicola</taxon>
    </lineage>
</organism>
<dbReference type="OrthoDB" id="5066239at2759"/>
<dbReference type="AlphaFoldDB" id="A0A6A5WLJ9"/>
<name>A0A6A5WLJ9_9PLEO</name>
<dbReference type="CDD" id="cd22656">
    <property type="entry name" value="ClyA_Cry6Aa-like"/>
    <property type="match status" value="1"/>
</dbReference>
<protein>
    <submittedName>
        <fullName evidence="2">Uncharacterized protein</fullName>
    </submittedName>
</protein>
<accession>A0A6A5WLJ9</accession>
<evidence type="ECO:0000256" key="1">
    <source>
        <dbReference type="SAM" id="Coils"/>
    </source>
</evidence>
<evidence type="ECO:0000313" key="3">
    <source>
        <dbReference type="Proteomes" id="UP000799779"/>
    </source>
</evidence>
<keyword evidence="1" id="KW-0175">Coiled coil</keyword>
<dbReference type="EMBL" id="ML977585">
    <property type="protein sequence ID" value="KAF2001031.1"/>
    <property type="molecule type" value="Genomic_DNA"/>
</dbReference>
<dbReference type="Proteomes" id="UP000799779">
    <property type="component" value="Unassembled WGS sequence"/>
</dbReference>
<feature type="coiled-coil region" evidence="1">
    <location>
        <begin position="273"/>
        <end position="335"/>
    </location>
</feature>
<gene>
    <name evidence="2" type="ORF">P154DRAFT_575412</name>
</gene>
<keyword evidence="3" id="KW-1185">Reference proteome</keyword>
<proteinExistence type="predicted"/>